<gene>
    <name evidence="3" type="ORF">BWY73_00390</name>
</gene>
<organism evidence="3">
    <name type="scientific">candidate division TA06 bacterium ADurb.Bin417</name>
    <dbReference type="NCBI Taxonomy" id="1852828"/>
    <lineage>
        <taxon>Bacteria</taxon>
        <taxon>Bacteria division TA06</taxon>
    </lineage>
</organism>
<dbReference type="PRINTS" id="PR00813">
    <property type="entry name" value="BCTERIALGSPG"/>
</dbReference>
<reference evidence="3" key="1">
    <citation type="submission" date="2017-02" db="EMBL/GenBank/DDBJ databases">
        <title>Delving into the versatile metabolic prowess of the omnipresent phylum Bacteroidetes.</title>
        <authorList>
            <person name="Nobu M.K."/>
            <person name="Mei R."/>
            <person name="Narihiro T."/>
            <person name="Kuroda K."/>
            <person name="Liu W.-T."/>
        </authorList>
    </citation>
    <scope>NUCLEOTIDE SEQUENCE</scope>
    <source>
        <strain evidence="3">ADurb.Bin417</strain>
    </source>
</reference>
<keyword evidence="2" id="KW-1133">Transmembrane helix</keyword>
<dbReference type="Pfam" id="PF07963">
    <property type="entry name" value="N_methyl"/>
    <property type="match status" value="1"/>
</dbReference>
<name>A0A1V5MJJ7_UNCT6</name>
<dbReference type="InterPro" id="IPR045584">
    <property type="entry name" value="Pilin-like"/>
</dbReference>
<dbReference type="Proteomes" id="UP000485484">
    <property type="component" value="Unassembled WGS sequence"/>
</dbReference>
<comment type="caution">
    <text evidence="3">The sequence shown here is derived from an EMBL/GenBank/DDBJ whole genome shotgun (WGS) entry which is preliminary data.</text>
</comment>
<keyword evidence="2" id="KW-0472">Membrane</keyword>
<protein>
    <submittedName>
        <fullName evidence="3">FecR protein</fullName>
    </submittedName>
</protein>
<evidence type="ECO:0000313" key="3">
    <source>
        <dbReference type="EMBL" id="OPZ93305.1"/>
    </source>
</evidence>
<sequence length="310" mass="33572">MRSKIYKKSGFTLVELMIVIAIVVVLAIFGSTMLIKGRTAAKSIACLNNLRQIASALEMYRSDYDELAPTLYPTLISYLKNPEIFKCPVDAGTGQDSYGAFYIARPSVDTQKLFLGCPRHQGQALALFGWPQFNVGRLATVLWNGTPVNQGTVVTGGRLNFEDGTVVEIAPGMNVGVMLSCTDPGNRLYSTICIQEGDQGQISVNHHGTSQFEVVTPSLITGVAGTKFNVLTSWGGALCSTKAECLEGTIYVEERGAVRYMSSVAAASSLEVKSRVPLTSINSNTGYAVRTPRPWATRTRIPFGQVLRMP</sequence>
<dbReference type="SUPFAM" id="SSF54523">
    <property type="entry name" value="Pili subunits"/>
    <property type="match status" value="1"/>
</dbReference>
<keyword evidence="1" id="KW-0488">Methylation</keyword>
<dbReference type="Gene3D" id="2.60.120.1440">
    <property type="match status" value="1"/>
</dbReference>
<feature type="transmembrane region" description="Helical" evidence="2">
    <location>
        <begin position="12"/>
        <end position="35"/>
    </location>
</feature>
<accession>A0A1V5MJJ7</accession>
<keyword evidence="2" id="KW-0812">Transmembrane</keyword>
<evidence type="ECO:0000256" key="2">
    <source>
        <dbReference type="SAM" id="Phobius"/>
    </source>
</evidence>
<dbReference type="Gene3D" id="3.30.700.10">
    <property type="entry name" value="Glycoprotein, Type 4 Pilin"/>
    <property type="match status" value="1"/>
</dbReference>
<dbReference type="EMBL" id="MWAK01000031">
    <property type="protein sequence ID" value="OPZ93305.1"/>
    <property type="molecule type" value="Genomic_DNA"/>
</dbReference>
<dbReference type="GO" id="GO:0015628">
    <property type="term" value="P:protein secretion by the type II secretion system"/>
    <property type="evidence" value="ECO:0007669"/>
    <property type="project" value="InterPro"/>
</dbReference>
<evidence type="ECO:0000256" key="1">
    <source>
        <dbReference type="ARBA" id="ARBA00022481"/>
    </source>
</evidence>
<dbReference type="PANTHER" id="PTHR30093:SF2">
    <property type="entry name" value="TYPE II SECRETION SYSTEM PROTEIN H"/>
    <property type="match status" value="1"/>
</dbReference>
<proteinExistence type="predicted"/>
<dbReference type="AlphaFoldDB" id="A0A1V5MJJ7"/>
<dbReference type="GO" id="GO:0015627">
    <property type="term" value="C:type II protein secretion system complex"/>
    <property type="evidence" value="ECO:0007669"/>
    <property type="project" value="InterPro"/>
</dbReference>
<dbReference type="NCBIfam" id="TIGR02532">
    <property type="entry name" value="IV_pilin_GFxxxE"/>
    <property type="match status" value="1"/>
</dbReference>
<dbReference type="InterPro" id="IPR012902">
    <property type="entry name" value="N_methyl_site"/>
</dbReference>
<dbReference type="InterPro" id="IPR000983">
    <property type="entry name" value="Bac_GSPG_pilin"/>
</dbReference>
<dbReference type="PANTHER" id="PTHR30093">
    <property type="entry name" value="GENERAL SECRETION PATHWAY PROTEIN G"/>
    <property type="match status" value="1"/>
</dbReference>